<dbReference type="PANTHER" id="PTHR21654:SF84">
    <property type="entry name" value="SI:DKEY-66I24.7"/>
    <property type="match status" value="1"/>
</dbReference>
<evidence type="ECO:0000313" key="8">
    <source>
        <dbReference type="EMBL" id="CAD7086202.1"/>
    </source>
</evidence>
<evidence type="ECO:0000256" key="3">
    <source>
        <dbReference type="ARBA" id="ARBA00023125"/>
    </source>
</evidence>
<dbReference type="OrthoDB" id="6346437at2759"/>
<keyword evidence="5" id="KW-0539">Nucleus</keyword>
<accession>A0A7R8USH6</accession>
<feature type="compositionally biased region" description="Acidic residues" evidence="6">
    <location>
        <begin position="186"/>
        <end position="196"/>
    </location>
</feature>
<reference evidence="8 9" key="1">
    <citation type="submission" date="2020-11" db="EMBL/GenBank/DDBJ databases">
        <authorList>
            <person name="Wallbank WR R."/>
            <person name="Pardo Diaz C."/>
            <person name="Kozak K."/>
            <person name="Martin S."/>
            <person name="Jiggins C."/>
            <person name="Moest M."/>
            <person name="Warren A I."/>
            <person name="Generalovic N T."/>
            <person name="Byers J.R.P. K."/>
            <person name="Montejo-Kovacevich G."/>
            <person name="Yen C E."/>
        </authorList>
    </citation>
    <scope>NUCLEOTIDE SEQUENCE [LARGE SCALE GENOMIC DNA]</scope>
</reference>
<feature type="compositionally biased region" description="Polar residues" evidence="6">
    <location>
        <begin position="333"/>
        <end position="359"/>
    </location>
</feature>
<dbReference type="InterPro" id="IPR044822">
    <property type="entry name" value="Myb_DNA-bind_4"/>
</dbReference>
<dbReference type="GO" id="GO:0005634">
    <property type="term" value="C:nucleus"/>
    <property type="evidence" value="ECO:0007669"/>
    <property type="project" value="UniProtKB-SubCell"/>
</dbReference>
<feature type="domain" description="Myb/SANT-like DNA-binding" evidence="7">
    <location>
        <begin position="75"/>
        <end position="162"/>
    </location>
</feature>
<dbReference type="Proteomes" id="UP000594454">
    <property type="component" value="Chromosome 3"/>
</dbReference>
<dbReference type="PANTHER" id="PTHR21654">
    <property type="entry name" value="FI21293P1"/>
    <property type="match status" value="1"/>
</dbReference>
<evidence type="ECO:0000259" key="7">
    <source>
        <dbReference type="Pfam" id="PF13837"/>
    </source>
</evidence>
<dbReference type="GO" id="GO:0010468">
    <property type="term" value="P:regulation of gene expression"/>
    <property type="evidence" value="ECO:0007669"/>
    <property type="project" value="UniProtKB-ARBA"/>
</dbReference>
<feature type="domain" description="Myb/SANT-like DNA-binding" evidence="7">
    <location>
        <begin position="224"/>
        <end position="308"/>
    </location>
</feature>
<evidence type="ECO:0000256" key="2">
    <source>
        <dbReference type="ARBA" id="ARBA00023015"/>
    </source>
</evidence>
<dbReference type="GO" id="GO:0003677">
    <property type="term" value="F:DNA binding"/>
    <property type="evidence" value="ECO:0007669"/>
    <property type="project" value="UniProtKB-KW"/>
</dbReference>
<dbReference type="Pfam" id="PF13837">
    <property type="entry name" value="Myb_DNA-bind_4"/>
    <property type="match status" value="2"/>
</dbReference>
<feature type="region of interest" description="Disordered" evidence="6">
    <location>
        <begin position="186"/>
        <end position="221"/>
    </location>
</feature>
<proteinExistence type="predicted"/>
<feature type="region of interest" description="Disordered" evidence="6">
    <location>
        <begin position="320"/>
        <end position="360"/>
    </location>
</feature>
<keyword evidence="9" id="KW-1185">Reference proteome</keyword>
<organism evidence="8 9">
    <name type="scientific">Hermetia illucens</name>
    <name type="common">Black soldier fly</name>
    <dbReference type="NCBI Taxonomy" id="343691"/>
    <lineage>
        <taxon>Eukaryota</taxon>
        <taxon>Metazoa</taxon>
        <taxon>Ecdysozoa</taxon>
        <taxon>Arthropoda</taxon>
        <taxon>Hexapoda</taxon>
        <taxon>Insecta</taxon>
        <taxon>Pterygota</taxon>
        <taxon>Neoptera</taxon>
        <taxon>Endopterygota</taxon>
        <taxon>Diptera</taxon>
        <taxon>Brachycera</taxon>
        <taxon>Stratiomyomorpha</taxon>
        <taxon>Stratiomyidae</taxon>
        <taxon>Hermetiinae</taxon>
        <taxon>Hermetia</taxon>
    </lineage>
</organism>
<protein>
    <recommendedName>
        <fullName evidence="7">Myb/SANT-like DNA-binding domain-containing protein</fullName>
    </recommendedName>
</protein>
<evidence type="ECO:0000256" key="5">
    <source>
        <dbReference type="ARBA" id="ARBA00023242"/>
    </source>
</evidence>
<gene>
    <name evidence="8" type="ORF">HERILL_LOCUS8994</name>
</gene>
<comment type="subcellular location">
    <subcellularLocation>
        <location evidence="1">Nucleus</location>
    </subcellularLocation>
</comment>
<keyword evidence="3" id="KW-0238">DNA-binding</keyword>
<keyword evidence="4" id="KW-0804">Transcription</keyword>
<dbReference type="AlphaFoldDB" id="A0A7R8USH6"/>
<dbReference type="Gene3D" id="1.10.10.60">
    <property type="entry name" value="Homeodomain-like"/>
    <property type="match status" value="2"/>
</dbReference>
<feature type="region of interest" description="Disordered" evidence="6">
    <location>
        <begin position="1"/>
        <end position="26"/>
    </location>
</feature>
<keyword evidence="2" id="KW-0805">Transcription regulation</keyword>
<name>A0A7R8USH6_HERIL</name>
<evidence type="ECO:0000256" key="1">
    <source>
        <dbReference type="ARBA" id="ARBA00004123"/>
    </source>
</evidence>
<dbReference type="InParanoid" id="A0A7R8USH6"/>
<sequence>MAEKSGNQRTRSVLKNNKVTTTQNIDKTVRSRTNPLDELRVNSVKNDPELRAAFENCATFHFEEDDDMEYERDSSKWPVKAVELMIHHRLRLDSAFHSPKYTKNKLWDTISDHLKEAKFNFDGKECHLKFRNMLATYKKNVEKVNTYGEECIKWKWFHAFHSVLQFKPQNAGDNQQNLSVEDNAKDEEDKVLEEETQLGNDIPKQATTSRAVSEPPETPESEYRKWSRSAVNLLLVLRHQFADIFNDPSAHKVKCWRKISKILQESGYDVNERDCIVKWHNLINTYRSNLRKSQSEHVRWEWFDLMGKILNQQASSERSTFTTVHSLPDVTTKARNSGQSQNENQVDPRNGHHSTTTVIPSEDDADTISILSDDTRLLMDNGSLDDFMINSLEINDRPIKRTKRYQRSYWKEKLKLQKAAEHRRKREWAERKQIELQKISLKKQKLKIYHRLTKTLEKLASNGLIRDFMANERRS</sequence>
<dbReference type="EMBL" id="LR899011">
    <property type="protein sequence ID" value="CAD7086202.1"/>
    <property type="molecule type" value="Genomic_DNA"/>
</dbReference>
<evidence type="ECO:0000256" key="6">
    <source>
        <dbReference type="SAM" id="MobiDB-lite"/>
    </source>
</evidence>
<evidence type="ECO:0000256" key="4">
    <source>
        <dbReference type="ARBA" id="ARBA00023163"/>
    </source>
</evidence>
<evidence type="ECO:0000313" key="9">
    <source>
        <dbReference type="Proteomes" id="UP000594454"/>
    </source>
</evidence>